<organism evidence="2 3">
    <name type="scientific">Pestalotiopsis fici (strain W106-1 / CGMCC3.15140)</name>
    <dbReference type="NCBI Taxonomy" id="1229662"/>
    <lineage>
        <taxon>Eukaryota</taxon>
        <taxon>Fungi</taxon>
        <taxon>Dikarya</taxon>
        <taxon>Ascomycota</taxon>
        <taxon>Pezizomycotina</taxon>
        <taxon>Sordariomycetes</taxon>
        <taxon>Xylariomycetidae</taxon>
        <taxon>Amphisphaeriales</taxon>
        <taxon>Sporocadaceae</taxon>
        <taxon>Pestalotiopsis</taxon>
    </lineage>
</organism>
<dbReference type="EMBL" id="KI912111">
    <property type="protein sequence ID" value="ETS82477.1"/>
    <property type="molecule type" value="Genomic_DNA"/>
</dbReference>
<dbReference type="HOGENOM" id="CLU_012207_2_0_1"/>
<gene>
    <name evidence="2" type="ORF">PFICI_04353</name>
</gene>
<feature type="transmembrane region" description="Helical" evidence="1">
    <location>
        <begin position="88"/>
        <end position="111"/>
    </location>
</feature>
<dbReference type="InParanoid" id="W3XAM7"/>
<dbReference type="AlphaFoldDB" id="W3XAM7"/>
<name>W3XAM7_PESFW</name>
<evidence type="ECO:0000313" key="3">
    <source>
        <dbReference type="Proteomes" id="UP000030651"/>
    </source>
</evidence>
<dbReference type="GeneID" id="19269366"/>
<keyword evidence="3" id="KW-1185">Reference proteome</keyword>
<dbReference type="OrthoDB" id="3692311at2759"/>
<accession>W3XAM7</accession>
<dbReference type="RefSeq" id="XP_007831125.1">
    <property type="nucleotide sequence ID" value="XM_007832934.1"/>
</dbReference>
<feature type="transmembrane region" description="Helical" evidence="1">
    <location>
        <begin position="50"/>
        <end position="76"/>
    </location>
</feature>
<protein>
    <submittedName>
        <fullName evidence="2">Uncharacterized protein</fullName>
    </submittedName>
</protein>
<evidence type="ECO:0000256" key="1">
    <source>
        <dbReference type="SAM" id="Phobius"/>
    </source>
</evidence>
<feature type="transmembrane region" description="Helical" evidence="1">
    <location>
        <begin position="151"/>
        <end position="172"/>
    </location>
</feature>
<dbReference type="eggNOG" id="ENOG502RZ6R">
    <property type="taxonomic scope" value="Eukaryota"/>
</dbReference>
<dbReference type="Proteomes" id="UP000030651">
    <property type="component" value="Unassembled WGS sequence"/>
</dbReference>
<keyword evidence="1" id="KW-0472">Membrane</keyword>
<dbReference type="KEGG" id="pfy:PFICI_04353"/>
<proteinExistence type="predicted"/>
<reference evidence="3" key="1">
    <citation type="journal article" date="2015" name="BMC Genomics">
        <title>Genomic and transcriptomic analysis of the endophytic fungus Pestalotiopsis fici reveals its lifestyle and high potential for synthesis of natural products.</title>
        <authorList>
            <person name="Wang X."/>
            <person name="Zhang X."/>
            <person name="Liu L."/>
            <person name="Xiang M."/>
            <person name="Wang W."/>
            <person name="Sun X."/>
            <person name="Che Y."/>
            <person name="Guo L."/>
            <person name="Liu G."/>
            <person name="Guo L."/>
            <person name="Wang C."/>
            <person name="Yin W.B."/>
            <person name="Stadler M."/>
            <person name="Zhang X."/>
            <person name="Liu X."/>
        </authorList>
    </citation>
    <scope>NUCLEOTIDE SEQUENCE [LARGE SCALE GENOMIC DNA]</scope>
    <source>
        <strain evidence="3">W106-1 / CGMCC3.15140</strain>
    </source>
</reference>
<feature type="transmembrane region" description="Helical" evidence="1">
    <location>
        <begin position="533"/>
        <end position="556"/>
    </location>
</feature>
<sequence>MQYAGAAYAPIETARNSSHDEVLLKSIPQATNEITEPPSRPTRKLGHFQYWLPGIQISLTVFPILFIALAATAITLDKQPISRTGDTAQYAIALAPTIFPIVFAAIVGKFFRVLGLYLAERGTKLGTLERLIGSHSLFAVVEKQLVLPGQYLLGLGMILLWALSPVGGQLALRLLQTSPRVTSDNSTIRYLPISACLETPMEGGPSANNAWPLYGPLFMSSLIASRSLENPKQDMYGNVRVPQLDRLMTGDTVDNDTWVVVNSTEETPWSSLLGVPVAGVPKTGNLSFNLVSRYYAIDCDAAVHVENSTIFSNTSSGLGAGYYMWDASSTFAVQSPAGSELLQLWNGTRFIFNITSANDYTGSDVSFTTCSLSPRDVDSSVLCNDGSCQVTAMRNMTVDLPLWWSQYFSPFLISLHDLPLVTIGAMHQGSKISSTLTEMWIQDPHAVYDPEKDQKFANFSMLSKETISQNMEILFNTYWQSICGSRYLFGGLSTNMSLYDNIFSYYEGSVVVDFNTSQVTITTPDGDEYSCNMTFATLLIIISCILLLVSLASFTLGTMTLAPDILGYISSLTRDNPFIPGNEASHQHGLERAKALNNMKVIVGDVDAGAQSGYIAFTKKTANMQRLRRERFYR</sequence>
<keyword evidence="1" id="KW-1133">Transmembrane helix</keyword>
<keyword evidence="1" id="KW-0812">Transmembrane</keyword>
<evidence type="ECO:0000313" key="2">
    <source>
        <dbReference type="EMBL" id="ETS82477.1"/>
    </source>
</evidence>
<dbReference type="OMA" id="LTERWMN"/>